<dbReference type="GO" id="GO:0005524">
    <property type="term" value="F:ATP binding"/>
    <property type="evidence" value="ECO:0007669"/>
    <property type="project" value="UniProtKB-KW"/>
</dbReference>
<evidence type="ECO:0000256" key="5">
    <source>
        <dbReference type="SAM" id="MobiDB-lite"/>
    </source>
</evidence>
<feature type="domain" description="ABC transporter" evidence="6">
    <location>
        <begin position="44"/>
        <end position="280"/>
    </location>
</feature>
<dbReference type="SMART" id="SM00382">
    <property type="entry name" value="AAA"/>
    <property type="match status" value="1"/>
</dbReference>
<dbReference type="InterPro" id="IPR027417">
    <property type="entry name" value="P-loop_NTPase"/>
</dbReference>
<dbReference type="CDD" id="cd03230">
    <property type="entry name" value="ABC_DR_subfamily_A"/>
    <property type="match status" value="1"/>
</dbReference>
<gene>
    <name evidence="7" type="ORF">HT576_16185</name>
</gene>
<dbReference type="PANTHER" id="PTHR42711:SF5">
    <property type="entry name" value="ABC TRANSPORTER ATP-BINDING PROTEIN NATA"/>
    <property type="match status" value="1"/>
</dbReference>
<evidence type="ECO:0000256" key="4">
    <source>
        <dbReference type="ARBA" id="ARBA00022840"/>
    </source>
</evidence>
<dbReference type="InterPro" id="IPR003439">
    <property type="entry name" value="ABC_transporter-like_ATP-bd"/>
</dbReference>
<protein>
    <submittedName>
        <fullName evidence="7">ABC transporter ATP-binding protein</fullName>
    </submittedName>
</protein>
<proteinExistence type="inferred from homology"/>
<evidence type="ECO:0000256" key="3">
    <source>
        <dbReference type="ARBA" id="ARBA00022741"/>
    </source>
</evidence>
<dbReference type="PANTHER" id="PTHR42711">
    <property type="entry name" value="ABC TRANSPORTER ATP-BINDING PROTEIN"/>
    <property type="match status" value="1"/>
</dbReference>
<dbReference type="RefSeq" id="WP_174702555.1">
    <property type="nucleotide sequence ID" value="NZ_JABURA010000001.1"/>
</dbReference>
<comment type="similarity">
    <text evidence="1">Belongs to the ABC transporter superfamily.</text>
</comment>
<reference evidence="7" key="1">
    <citation type="submission" date="2020-06" db="EMBL/GenBank/DDBJ databases">
        <title>Haloterrigena sp. nov., an extremely halophilic archaeon isolated from a saline sediment.</title>
        <authorList>
            <person name="Liu B.-B."/>
        </authorList>
    </citation>
    <scope>NUCLEOTIDE SEQUENCE</scope>
    <source>
        <strain evidence="7">SYSU A121-1</strain>
    </source>
</reference>
<feature type="compositionally biased region" description="Basic and acidic residues" evidence="5">
    <location>
        <begin position="9"/>
        <end position="18"/>
    </location>
</feature>
<feature type="compositionally biased region" description="Basic and acidic residues" evidence="5">
    <location>
        <begin position="359"/>
        <end position="369"/>
    </location>
</feature>
<dbReference type="InterPro" id="IPR003593">
    <property type="entry name" value="AAA+_ATPase"/>
</dbReference>
<organism evidence="7 8">
    <name type="scientific">Haloterrigena gelatinilytica</name>
    <dbReference type="NCBI Taxonomy" id="2741724"/>
    <lineage>
        <taxon>Archaea</taxon>
        <taxon>Methanobacteriati</taxon>
        <taxon>Methanobacteriota</taxon>
        <taxon>Stenosarchaea group</taxon>
        <taxon>Halobacteria</taxon>
        <taxon>Halobacteriales</taxon>
        <taxon>Natrialbaceae</taxon>
        <taxon>Haloterrigena</taxon>
    </lineage>
</organism>
<dbReference type="InterPro" id="IPR050763">
    <property type="entry name" value="ABC_transporter_ATP-binding"/>
</dbReference>
<evidence type="ECO:0000259" key="6">
    <source>
        <dbReference type="PROSITE" id="PS50893"/>
    </source>
</evidence>
<keyword evidence="3" id="KW-0547">Nucleotide-binding</keyword>
<accession>A0A8J8KIR2</accession>
<feature type="region of interest" description="Disordered" evidence="5">
    <location>
        <begin position="1"/>
        <end position="42"/>
    </location>
</feature>
<dbReference type="EMBL" id="JABURA010000001">
    <property type="protein sequence ID" value="NUB92549.1"/>
    <property type="molecule type" value="Genomic_DNA"/>
</dbReference>
<feature type="region of interest" description="Disordered" evidence="5">
    <location>
        <begin position="349"/>
        <end position="376"/>
    </location>
</feature>
<dbReference type="AlphaFoldDB" id="A0A8J8KIR2"/>
<evidence type="ECO:0000313" key="7">
    <source>
        <dbReference type="EMBL" id="NUB92549.1"/>
    </source>
</evidence>
<evidence type="ECO:0000256" key="1">
    <source>
        <dbReference type="ARBA" id="ARBA00005417"/>
    </source>
</evidence>
<keyword evidence="4 7" id="KW-0067">ATP-binding</keyword>
<evidence type="ECO:0000256" key="2">
    <source>
        <dbReference type="ARBA" id="ARBA00022448"/>
    </source>
</evidence>
<dbReference type="Pfam" id="PF00005">
    <property type="entry name" value="ABC_tran"/>
    <property type="match status" value="1"/>
</dbReference>
<dbReference type="OrthoDB" id="87732at2157"/>
<dbReference type="Gene3D" id="3.40.50.300">
    <property type="entry name" value="P-loop containing nucleotide triphosphate hydrolases"/>
    <property type="match status" value="1"/>
</dbReference>
<name>A0A8J8KIR2_9EURY</name>
<comment type="caution">
    <text evidence="7">The sequence shown here is derived from an EMBL/GenBank/DDBJ whole genome shotgun (WGS) entry which is preliminary data.</text>
</comment>
<keyword evidence="2" id="KW-0813">Transport</keyword>
<dbReference type="PROSITE" id="PS50893">
    <property type="entry name" value="ABC_TRANSPORTER_2"/>
    <property type="match status" value="1"/>
</dbReference>
<evidence type="ECO:0000313" key="8">
    <source>
        <dbReference type="Proteomes" id="UP000728647"/>
    </source>
</evidence>
<dbReference type="SUPFAM" id="SSF52540">
    <property type="entry name" value="P-loop containing nucleoside triphosphate hydrolases"/>
    <property type="match status" value="1"/>
</dbReference>
<sequence length="376" mass="40389">MTSESTDLEGAREADRSDAVGTDAGLESGTAADSATREREEPALAVEGLSKTFGSGDEAVAAVEDVSFSVAPGEVIGLLGPNGAGKTTTIKSILGLLLPDEGAVRIHGIDVYDRPRAAYDHVDAMLEGARNDYWRLTVRENLRYFAAIRGRNPDALADRHEELLERLDLADRADTPVRELSRGMKQKVSLASALAGDVSVAFLDEPTLGLDVESSLTLRRELVRLADERGLTLVVSSHDMDVIEAVCDRVVIMNEGRVVVDDTVENLLAAFETQGYRLAVRGADESVLAALRERFDVTDVERLEDRTRFAVAADSETFYRLTDALEGHGLELVAVDTVQPDLEDAFVELTGGDGTDAGSDDRDPGRGTDDIGGGTR</sequence>
<dbReference type="GO" id="GO:0016887">
    <property type="term" value="F:ATP hydrolysis activity"/>
    <property type="evidence" value="ECO:0007669"/>
    <property type="project" value="InterPro"/>
</dbReference>
<dbReference type="Proteomes" id="UP000728647">
    <property type="component" value="Unassembled WGS sequence"/>
</dbReference>